<organism evidence="14 15">
    <name type="scientific">Mammaliicoccus sciuri</name>
    <name type="common">Staphylococcus sciuri</name>
    <dbReference type="NCBI Taxonomy" id="1296"/>
    <lineage>
        <taxon>Bacteria</taxon>
        <taxon>Bacillati</taxon>
        <taxon>Bacillota</taxon>
        <taxon>Bacilli</taxon>
        <taxon>Bacillales</taxon>
        <taxon>Staphylococcaceae</taxon>
        <taxon>Mammaliicoccus</taxon>
    </lineage>
</organism>
<dbReference type="EMBL" id="CP069389">
    <property type="protein sequence ID" value="QRN91316.1"/>
    <property type="molecule type" value="Genomic_DNA"/>
</dbReference>
<dbReference type="SUPFAM" id="SSF53756">
    <property type="entry name" value="UDP-Glycosyltransferase/glycogen phosphorylase"/>
    <property type="match status" value="1"/>
</dbReference>
<evidence type="ECO:0000259" key="12">
    <source>
        <dbReference type="Pfam" id="PF00534"/>
    </source>
</evidence>
<dbReference type="CDD" id="cd04949">
    <property type="entry name" value="GT4_GtfA-like"/>
    <property type="match status" value="1"/>
</dbReference>
<evidence type="ECO:0000256" key="8">
    <source>
        <dbReference type="ARBA" id="ARBA00022741"/>
    </source>
</evidence>
<dbReference type="Gene3D" id="3.40.50.2000">
    <property type="entry name" value="Glycogen Phosphorylase B"/>
    <property type="match status" value="2"/>
</dbReference>
<protein>
    <recommendedName>
        <fullName evidence="11">UDP-N-acetylglucosamine--peptide N-acetylglucosaminyltransferase GtfA subunit</fullName>
        <ecNumber evidence="11">2.4.1.-</ecNumber>
    </recommendedName>
    <alternativeName>
        <fullName evidence="11">Glycosyltransferase GtfA</fullName>
    </alternativeName>
</protein>
<evidence type="ECO:0000256" key="7">
    <source>
        <dbReference type="ARBA" id="ARBA00022679"/>
    </source>
</evidence>
<keyword evidence="4 11" id="KW-1003">Cell membrane</keyword>
<accession>A0AB37HKJ6</accession>
<feature type="binding site" evidence="11">
    <location>
        <begin position="16"/>
        <end position="19"/>
    </location>
    <ligand>
        <name>UDP</name>
        <dbReference type="ChEBI" id="CHEBI:58223"/>
    </ligand>
</feature>
<keyword evidence="8 11" id="KW-0547">Nucleotide-binding</keyword>
<evidence type="ECO:0000313" key="15">
    <source>
        <dbReference type="Proteomes" id="UP000640299"/>
    </source>
</evidence>
<gene>
    <name evidence="11 14" type="primary">gtfA</name>
    <name evidence="14" type="ORF">JRU67_00260</name>
</gene>
<dbReference type="InterPro" id="IPR014267">
    <property type="entry name" value="GtfA"/>
</dbReference>
<dbReference type="GO" id="GO:0005737">
    <property type="term" value="C:cytoplasm"/>
    <property type="evidence" value="ECO:0007669"/>
    <property type="project" value="UniProtKB-SubCell"/>
</dbReference>
<dbReference type="GO" id="GO:0017122">
    <property type="term" value="C:protein N-acetylglucosaminyltransferase complex"/>
    <property type="evidence" value="ECO:0007669"/>
    <property type="project" value="UniProtKB-UniRule"/>
</dbReference>
<feature type="binding site" evidence="11">
    <location>
        <begin position="381"/>
        <end position="382"/>
    </location>
    <ligand>
        <name>UDP</name>
        <dbReference type="ChEBI" id="CHEBI:58223"/>
    </ligand>
</feature>
<dbReference type="Proteomes" id="UP000640299">
    <property type="component" value="Chromosome"/>
</dbReference>
<comment type="subunit">
    <text evidence="11">Forms a heterotetramer with 2 subunits each of GtfA and GtfB. Part of the accessory SecA2/SecY2 protein translocation apparatus.</text>
</comment>
<evidence type="ECO:0000256" key="9">
    <source>
        <dbReference type="ARBA" id="ARBA00023136"/>
    </source>
</evidence>
<evidence type="ECO:0000256" key="6">
    <source>
        <dbReference type="ARBA" id="ARBA00022676"/>
    </source>
</evidence>
<comment type="subcellular location">
    <subcellularLocation>
        <location evidence="1 11">Cell membrane</location>
        <topology evidence="11">Peripheral membrane protein</topology>
    </subcellularLocation>
    <subcellularLocation>
        <location evidence="11">Cytoplasm</location>
    </subcellularLocation>
    <text evidence="11">Cell membrane association requires GtfB.</text>
</comment>
<dbReference type="PANTHER" id="PTHR12526">
    <property type="entry name" value="GLYCOSYLTRANSFERASE"/>
    <property type="match status" value="1"/>
</dbReference>
<dbReference type="FunFam" id="3.40.50.2000:FF:000196">
    <property type="entry name" value="UDP-N-acetylglucosamine--peptide N-acetylglucosaminyltransferase GtfA subunit"/>
    <property type="match status" value="1"/>
</dbReference>
<evidence type="ECO:0000259" key="13">
    <source>
        <dbReference type="Pfam" id="PF22145"/>
    </source>
</evidence>
<feature type="binding site" evidence="11">
    <location>
        <begin position="401"/>
        <end position="404"/>
    </location>
    <ligand>
        <name>N-acetyl-D-glucosamine</name>
        <dbReference type="ChEBI" id="CHEBI:506227"/>
    </ligand>
</feature>
<dbReference type="RefSeq" id="WP_204168841.1">
    <property type="nucleotide sequence ID" value="NZ_CP069389.1"/>
</dbReference>
<dbReference type="HAMAP" id="MF_01472">
    <property type="entry name" value="GtfA"/>
    <property type="match status" value="1"/>
</dbReference>
<evidence type="ECO:0000256" key="4">
    <source>
        <dbReference type="ARBA" id="ARBA00022475"/>
    </source>
</evidence>
<dbReference type="NCBIfam" id="TIGR02918">
    <property type="entry name" value="accessory Sec system glycosyltransferase GtfA"/>
    <property type="match status" value="1"/>
</dbReference>
<dbReference type="GO" id="GO:0000166">
    <property type="term" value="F:nucleotide binding"/>
    <property type="evidence" value="ECO:0007669"/>
    <property type="project" value="UniProtKB-KW"/>
</dbReference>
<evidence type="ECO:0000256" key="5">
    <source>
        <dbReference type="ARBA" id="ARBA00022490"/>
    </source>
</evidence>
<evidence type="ECO:0000256" key="2">
    <source>
        <dbReference type="ARBA" id="ARBA00004922"/>
    </source>
</evidence>
<evidence type="ECO:0000256" key="1">
    <source>
        <dbReference type="ARBA" id="ARBA00004236"/>
    </source>
</evidence>
<keyword evidence="9 11" id="KW-0472">Membrane</keyword>
<keyword evidence="7 11" id="KW-0808">Transferase</keyword>
<dbReference type="Pfam" id="PF22145">
    <property type="entry name" value="GtfA_EBD"/>
    <property type="match status" value="1"/>
</dbReference>
<dbReference type="InterPro" id="IPR001296">
    <property type="entry name" value="Glyco_trans_1"/>
</dbReference>
<keyword evidence="5 11" id="KW-0963">Cytoplasm</keyword>
<name>A0AB37HKJ6_MAMSC</name>
<dbReference type="GO" id="GO:0005886">
    <property type="term" value="C:plasma membrane"/>
    <property type="evidence" value="ECO:0007669"/>
    <property type="project" value="UniProtKB-SubCell"/>
</dbReference>
<evidence type="ECO:0000256" key="10">
    <source>
        <dbReference type="ARBA" id="ARBA00052053"/>
    </source>
</evidence>
<dbReference type="AlphaFoldDB" id="A0AB37HKJ6"/>
<feature type="binding site" evidence="11">
    <location>
        <position position="240"/>
    </location>
    <ligand>
        <name>N-acetyl-D-glucosamine</name>
        <dbReference type="ChEBI" id="CHEBI:506227"/>
    </ligand>
</feature>
<evidence type="ECO:0000313" key="14">
    <source>
        <dbReference type="EMBL" id="QRN91316.1"/>
    </source>
</evidence>
<evidence type="ECO:0000256" key="11">
    <source>
        <dbReference type="HAMAP-Rule" id="MF_01472"/>
    </source>
</evidence>
<evidence type="ECO:0000256" key="3">
    <source>
        <dbReference type="ARBA" id="ARBA00009481"/>
    </source>
</evidence>
<reference evidence="14" key="1">
    <citation type="submission" date="2021-02" db="EMBL/GenBank/DDBJ databases">
        <title>cfr and optrA-positive Staphylococcus spp.</title>
        <authorList>
            <person name="Chen L."/>
        </authorList>
    </citation>
    <scope>NUCLEOTIDE SEQUENCE</scope>
    <source>
        <strain evidence="14">GDQ20D70P</strain>
    </source>
</reference>
<proteinExistence type="inferred from homology"/>
<dbReference type="EC" id="2.4.1.-" evidence="11"/>
<dbReference type="Pfam" id="PF00534">
    <property type="entry name" value="Glycos_transf_1"/>
    <property type="match status" value="1"/>
</dbReference>
<dbReference type="PANTHER" id="PTHR12526:SF629">
    <property type="entry name" value="TEICHURONIC ACID BIOSYNTHESIS GLYCOSYLTRANSFERASE TUAH-RELATED"/>
    <property type="match status" value="1"/>
</dbReference>
<dbReference type="GO" id="GO:0016757">
    <property type="term" value="F:glycosyltransferase activity"/>
    <property type="evidence" value="ECO:0007669"/>
    <property type="project" value="UniProtKB-UniRule"/>
</dbReference>
<feature type="domain" description="Glycosyl transferase family 1" evidence="12">
    <location>
        <begin position="314"/>
        <end position="452"/>
    </location>
</feature>
<sequence>MTIYNINFGIGWASSGVEYAQLYRAQALRKQEEGLKFVFLDFIGNENIQTLTENLGFYDDEVIWLYQYFTDIKVAPSSVKVRDVLQTINGNIEKTEQTERIRKVFFDDGKYIVCYLKDEMKEVVDRVEYIANGKLLRRDYFSYVRILSEYFAPEDGKAKLYMRVFYNEDGSNAYMEYVNGNDSMFKVDNHVFYSKQAFVGYFMEQLNLSEQDIILLDRSKDVAQTILQRKHPAKLGIVIHAEHYNEPTTDDNYILWNNHYEYVFTNAHEFDFFITATARQRELLQDQFRKYLQIEPKIYTIPVGNLSALKCAKYRNPYSLITASRLANEKHVDWLVKAVILAKKEIPQLTFDIYGEGTQKKLLKKIIADNHATDYIQLHGHKNLDDVYQQYELFLSGSTSEGFGLTLMEAVGSGLGMIGFDVNYGNPTFIEDQKNGYLIPISLNKDAKNDITKKIATAIINYFKNDINVDHEVSYKIAESFTLPVVEEKWKVLIEEVRND</sequence>
<feature type="domain" description="GtfA extended beta-sheet meander" evidence="13">
    <location>
        <begin position="95"/>
        <end position="189"/>
    </location>
</feature>
<dbReference type="InterPro" id="IPR054396">
    <property type="entry name" value="GtfA_EBD"/>
</dbReference>
<comment type="catalytic activity">
    <reaction evidence="10 11">
        <text>L-seryl-[protein] + UDP-N-acetyl-alpha-D-glucosamine = 3-O-[N-acetyl-alpha-D-glucosaminyl]-L-seryl-[protein] + UDP + H(+)</text>
        <dbReference type="Rhea" id="RHEA:59872"/>
        <dbReference type="Rhea" id="RHEA-COMP:9863"/>
        <dbReference type="Rhea" id="RHEA-COMP:15471"/>
        <dbReference type="ChEBI" id="CHEBI:15378"/>
        <dbReference type="ChEBI" id="CHEBI:29999"/>
        <dbReference type="ChEBI" id="CHEBI:57705"/>
        <dbReference type="ChEBI" id="CHEBI:58223"/>
        <dbReference type="ChEBI" id="CHEBI:143279"/>
    </reaction>
</comment>
<comment type="pathway">
    <text evidence="2 11">Protein modification; protein glycosylation.</text>
</comment>
<comment type="function">
    <text evidence="11">Required for polymorphic O-glycosylation of the serine-rich repeat protein in this bacteria. Catalyzes the first step in glycosylation by transferring N-acetylglucosamine from UDP-GlcNAc to serine residues in the substrate protein. Part of the accessory SecA2/SecY2 system specifically required to export serine-rich repeat cell wall proteins usually encoded upstream in the same operon.</text>
</comment>
<comment type="similarity">
    <text evidence="3 11">Belongs to the glycosyltransferase group 1 family. Glycosyltransferase 4 subfamily.</text>
</comment>
<keyword evidence="6 11" id="KW-0328">Glycosyltransferase</keyword>